<comment type="caution">
    <text evidence="2">The sequence shown here is derived from an EMBL/GenBank/DDBJ whole genome shotgun (WGS) entry which is preliminary data.</text>
</comment>
<accession>A0A645IJ37</accession>
<dbReference type="EMBL" id="VSSQ01116274">
    <property type="protein sequence ID" value="MPN51301.1"/>
    <property type="molecule type" value="Genomic_DNA"/>
</dbReference>
<evidence type="ECO:0000256" key="1">
    <source>
        <dbReference type="SAM" id="MobiDB-lite"/>
    </source>
</evidence>
<proteinExistence type="predicted"/>
<name>A0A645IJ37_9ZZZZ</name>
<protein>
    <submittedName>
        <fullName evidence="2">Uncharacterized protein</fullName>
    </submittedName>
</protein>
<feature type="region of interest" description="Disordered" evidence="1">
    <location>
        <begin position="105"/>
        <end position="124"/>
    </location>
</feature>
<sequence>MCKEIVWICDTIGAIRMDGTDVFSDVYRTVFSELAAAIDAAMNDMPEEQMFKIGFEWFDSGEKPYCDYIDDLIDDMHQCVTSDSRDRFASTRKEDINGFVKSYLNYPRRGHKGPQDQPMSSFSH</sequence>
<gene>
    <name evidence="2" type="ORF">SDC9_198944</name>
</gene>
<dbReference type="AlphaFoldDB" id="A0A645IJ37"/>
<evidence type="ECO:0000313" key="2">
    <source>
        <dbReference type="EMBL" id="MPN51301.1"/>
    </source>
</evidence>
<reference evidence="2" key="1">
    <citation type="submission" date="2019-08" db="EMBL/GenBank/DDBJ databases">
        <authorList>
            <person name="Kucharzyk K."/>
            <person name="Murdoch R.W."/>
            <person name="Higgins S."/>
            <person name="Loffler F."/>
        </authorList>
    </citation>
    <scope>NUCLEOTIDE SEQUENCE</scope>
</reference>
<organism evidence="2">
    <name type="scientific">bioreactor metagenome</name>
    <dbReference type="NCBI Taxonomy" id="1076179"/>
    <lineage>
        <taxon>unclassified sequences</taxon>
        <taxon>metagenomes</taxon>
        <taxon>ecological metagenomes</taxon>
    </lineage>
</organism>